<reference evidence="1" key="1">
    <citation type="submission" date="2020-08" db="EMBL/GenBank/DDBJ databases">
        <title>Multicomponent nature underlies the extraordinary mechanical properties of spider dragline silk.</title>
        <authorList>
            <person name="Kono N."/>
            <person name="Nakamura H."/>
            <person name="Mori M."/>
            <person name="Yoshida Y."/>
            <person name="Ohtoshi R."/>
            <person name="Malay A.D."/>
            <person name="Moran D.A.P."/>
            <person name="Tomita M."/>
            <person name="Numata K."/>
            <person name="Arakawa K."/>
        </authorList>
    </citation>
    <scope>NUCLEOTIDE SEQUENCE</scope>
</reference>
<name>A0A8X7CE37_9ARAC</name>
<comment type="caution">
    <text evidence="1">The sequence shown here is derived from an EMBL/GenBank/DDBJ whole genome shotgun (WGS) entry which is preliminary data.</text>
</comment>
<dbReference type="EMBL" id="BMAV01015724">
    <property type="protein sequence ID" value="GFY65853.1"/>
    <property type="molecule type" value="Genomic_DNA"/>
</dbReference>
<dbReference type="AlphaFoldDB" id="A0A8X7CE37"/>
<dbReference type="Proteomes" id="UP000886998">
    <property type="component" value="Unassembled WGS sequence"/>
</dbReference>
<proteinExistence type="predicted"/>
<accession>A0A8X7CE37</accession>
<evidence type="ECO:0000313" key="2">
    <source>
        <dbReference type="Proteomes" id="UP000886998"/>
    </source>
</evidence>
<evidence type="ECO:0000313" key="1">
    <source>
        <dbReference type="EMBL" id="GFY65853.1"/>
    </source>
</evidence>
<protein>
    <submittedName>
        <fullName evidence="1">Uncharacterized protein</fullName>
    </submittedName>
</protein>
<gene>
    <name evidence="1" type="primary">AVEN_140595_1</name>
    <name evidence="1" type="ORF">TNIN_233251</name>
</gene>
<keyword evidence="2" id="KW-1185">Reference proteome</keyword>
<dbReference type="OrthoDB" id="6432631at2759"/>
<organism evidence="1 2">
    <name type="scientific">Trichonephila inaurata madagascariensis</name>
    <dbReference type="NCBI Taxonomy" id="2747483"/>
    <lineage>
        <taxon>Eukaryota</taxon>
        <taxon>Metazoa</taxon>
        <taxon>Ecdysozoa</taxon>
        <taxon>Arthropoda</taxon>
        <taxon>Chelicerata</taxon>
        <taxon>Arachnida</taxon>
        <taxon>Araneae</taxon>
        <taxon>Araneomorphae</taxon>
        <taxon>Entelegynae</taxon>
        <taxon>Araneoidea</taxon>
        <taxon>Nephilidae</taxon>
        <taxon>Trichonephila</taxon>
        <taxon>Trichonephila inaurata</taxon>
    </lineage>
</organism>
<sequence>MMSPLQKRKVTTCIPHQAAHNNEARYMPEMVRDRNHRKYTSLRPCINPVEGLPGFHFHTELLSFTNKNSDVPEYPRQLALEVVNGIPSDAILIYTEGSKDESNRTGSGAFIE</sequence>